<comment type="cofactor">
    <cofactor evidence="1">
        <name>Mg(2+)</name>
        <dbReference type="ChEBI" id="CHEBI:18420"/>
    </cofactor>
</comment>
<keyword evidence="3 5" id="KW-0460">Magnesium</keyword>
<evidence type="ECO:0000313" key="7">
    <source>
        <dbReference type="EMBL" id="PLW70118.1"/>
    </source>
</evidence>
<evidence type="ECO:0000256" key="1">
    <source>
        <dbReference type="ARBA" id="ARBA00001946"/>
    </source>
</evidence>
<feature type="binding site" evidence="5">
    <location>
        <position position="144"/>
    </location>
    <ligand>
        <name>Mg(2+)</name>
        <dbReference type="ChEBI" id="CHEBI:18420"/>
    </ligand>
</feature>
<name>A0A2N5X6L0_9GAMM</name>
<evidence type="ECO:0000259" key="6">
    <source>
        <dbReference type="Pfam" id="PF03328"/>
    </source>
</evidence>
<sequence length="279" mass="29622">MPGANTRALEKAQALPADTLILDLEDAVAPEAKAGARQAVQEAVSAKNYGSREVLIRINSLDSAWGHHDLAMAVAVEPDGLLLPKITSGDQLRQVDALLDKAGADPGMGLWAMIEMPRAVIDIREIAAAAQDTRLRGLVMGLNDLALETGALTTPDRAAFQAALMMVVMAARAWGLLVIDGVYNDFRDDPGLARECEQGRVFGFDGKSLIHPAQIETANRIFAPDPADVAHARAIIDAFALPENQGKGVIQVAGKMTELLHLQQARRLVAISEAISGAA</sequence>
<reference evidence="7 8" key="1">
    <citation type="submission" date="2018-01" db="EMBL/GenBank/DDBJ databases">
        <title>The draft genome sequence of Halioglobus lutimaris HF004.</title>
        <authorList>
            <person name="Du Z.-J."/>
            <person name="Shi M.-J."/>
        </authorList>
    </citation>
    <scope>NUCLEOTIDE SEQUENCE [LARGE SCALE GENOMIC DNA]</scope>
    <source>
        <strain evidence="7 8">HF004</strain>
    </source>
</reference>
<dbReference type="AlphaFoldDB" id="A0A2N5X6L0"/>
<accession>A0A2N5X6L0</accession>
<dbReference type="EMBL" id="PKUS01000002">
    <property type="protein sequence ID" value="PLW70118.1"/>
    <property type="molecule type" value="Genomic_DNA"/>
</dbReference>
<keyword evidence="8" id="KW-1185">Reference proteome</keyword>
<evidence type="ECO:0000256" key="5">
    <source>
        <dbReference type="PIRSR" id="PIRSR015582-2"/>
    </source>
</evidence>
<dbReference type="Pfam" id="PF03328">
    <property type="entry name" value="HpcH_HpaI"/>
    <property type="match status" value="1"/>
</dbReference>
<dbReference type="GO" id="GO:0000287">
    <property type="term" value="F:magnesium ion binding"/>
    <property type="evidence" value="ECO:0007669"/>
    <property type="project" value="TreeGrafter"/>
</dbReference>
<evidence type="ECO:0000313" key="8">
    <source>
        <dbReference type="Proteomes" id="UP000235005"/>
    </source>
</evidence>
<dbReference type="OrthoDB" id="6831788at2"/>
<dbReference type="InterPro" id="IPR011206">
    <property type="entry name" value="Citrate_lyase_beta/mcl1/mcl2"/>
</dbReference>
<proteinExistence type="predicted"/>
<dbReference type="SUPFAM" id="SSF51621">
    <property type="entry name" value="Phosphoenolpyruvate/pyruvate domain"/>
    <property type="match status" value="1"/>
</dbReference>
<dbReference type="InterPro" id="IPR040442">
    <property type="entry name" value="Pyrv_kinase-like_dom_sf"/>
</dbReference>
<evidence type="ECO:0000256" key="3">
    <source>
        <dbReference type="ARBA" id="ARBA00022842"/>
    </source>
</evidence>
<comment type="caution">
    <text evidence="7">The sequence shown here is derived from an EMBL/GenBank/DDBJ whole genome shotgun (WGS) entry which is preliminary data.</text>
</comment>
<feature type="binding site" evidence="5">
    <location>
        <position position="115"/>
    </location>
    <ligand>
        <name>Mg(2+)</name>
        <dbReference type="ChEBI" id="CHEBI:18420"/>
    </ligand>
</feature>
<dbReference type="PANTHER" id="PTHR32308:SF10">
    <property type="entry name" value="CITRATE LYASE SUBUNIT BETA"/>
    <property type="match status" value="1"/>
</dbReference>
<dbReference type="InterPro" id="IPR005000">
    <property type="entry name" value="Aldolase/citrate-lyase_domain"/>
</dbReference>
<dbReference type="InterPro" id="IPR015813">
    <property type="entry name" value="Pyrv/PenolPyrv_kinase-like_dom"/>
</dbReference>
<dbReference type="PANTHER" id="PTHR32308">
    <property type="entry name" value="LYASE BETA SUBUNIT, PUTATIVE (AFU_ORTHOLOGUE AFUA_4G13030)-RELATED"/>
    <property type="match status" value="1"/>
</dbReference>
<dbReference type="PIRSF" id="PIRSF015582">
    <property type="entry name" value="Cit_lyase_B"/>
    <property type="match status" value="1"/>
</dbReference>
<dbReference type="GO" id="GO:0016829">
    <property type="term" value="F:lyase activity"/>
    <property type="evidence" value="ECO:0007669"/>
    <property type="project" value="UniProtKB-KW"/>
</dbReference>
<keyword evidence="2 5" id="KW-0479">Metal-binding</keyword>
<evidence type="ECO:0000256" key="4">
    <source>
        <dbReference type="PIRSR" id="PIRSR015582-1"/>
    </source>
</evidence>
<feature type="binding site" evidence="4">
    <location>
        <position position="115"/>
    </location>
    <ligand>
        <name>substrate</name>
    </ligand>
</feature>
<organism evidence="7 8">
    <name type="scientific">Pseudohalioglobus lutimaris</name>
    <dbReference type="NCBI Taxonomy" id="1737061"/>
    <lineage>
        <taxon>Bacteria</taxon>
        <taxon>Pseudomonadati</taxon>
        <taxon>Pseudomonadota</taxon>
        <taxon>Gammaproteobacteria</taxon>
        <taxon>Cellvibrionales</taxon>
        <taxon>Halieaceae</taxon>
        <taxon>Pseudohalioglobus</taxon>
    </lineage>
</organism>
<feature type="domain" description="HpcH/HpaI aldolase/citrate lyase" evidence="6">
    <location>
        <begin position="2"/>
        <end position="212"/>
    </location>
</feature>
<evidence type="ECO:0000256" key="2">
    <source>
        <dbReference type="ARBA" id="ARBA00022723"/>
    </source>
</evidence>
<dbReference type="Gene3D" id="3.20.20.60">
    <property type="entry name" value="Phosphoenolpyruvate-binding domains"/>
    <property type="match status" value="1"/>
</dbReference>
<keyword evidence="7" id="KW-0456">Lyase</keyword>
<feature type="binding site" evidence="4">
    <location>
        <position position="57"/>
    </location>
    <ligand>
        <name>substrate</name>
    </ligand>
</feature>
<protein>
    <submittedName>
        <fullName evidence="7">CoA ester lyase</fullName>
    </submittedName>
</protein>
<dbReference type="GO" id="GO:0006107">
    <property type="term" value="P:oxaloacetate metabolic process"/>
    <property type="evidence" value="ECO:0007669"/>
    <property type="project" value="TreeGrafter"/>
</dbReference>
<dbReference type="Proteomes" id="UP000235005">
    <property type="component" value="Unassembled WGS sequence"/>
</dbReference>
<gene>
    <name evidence="7" type="ORF">C0039_02605</name>
</gene>